<evidence type="ECO:0000313" key="1">
    <source>
        <dbReference type="EMBL" id="KKN60520.1"/>
    </source>
</evidence>
<protein>
    <submittedName>
        <fullName evidence="1">Uncharacterized protein</fullName>
    </submittedName>
</protein>
<comment type="caution">
    <text evidence="1">The sequence shown here is derived from an EMBL/GenBank/DDBJ whole genome shotgun (WGS) entry which is preliminary data.</text>
</comment>
<proteinExistence type="predicted"/>
<dbReference type="EMBL" id="LAZR01000693">
    <property type="protein sequence ID" value="KKN60520.1"/>
    <property type="molecule type" value="Genomic_DNA"/>
</dbReference>
<accession>A0A0F9RVN3</accession>
<gene>
    <name evidence="1" type="ORF">LCGC14_0530990</name>
</gene>
<sequence length="47" mass="5002">MSVATIEDLAFPNRSSRAPDSVGRRVCLSEASYAAAEKSDEGMALKI</sequence>
<organism evidence="1">
    <name type="scientific">marine sediment metagenome</name>
    <dbReference type="NCBI Taxonomy" id="412755"/>
    <lineage>
        <taxon>unclassified sequences</taxon>
        <taxon>metagenomes</taxon>
        <taxon>ecological metagenomes</taxon>
    </lineage>
</organism>
<name>A0A0F9RVN3_9ZZZZ</name>
<reference evidence="1" key="1">
    <citation type="journal article" date="2015" name="Nature">
        <title>Complex archaea that bridge the gap between prokaryotes and eukaryotes.</title>
        <authorList>
            <person name="Spang A."/>
            <person name="Saw J.H."/>
            <person name="Jorgensen S.L."/>
            <person name="Zaremba-Niedzwiedzka K."/>
            <person name="Martijn J."/>
            <person name="Lind A.E."/>
            <person name="van Eijk R."/>
            <person name="Schleper C."/>
            <person name="Guy L."/>
            <person name="Ettema T.J."/>
        </authorList>
    </citation>
    <scope>NUCLEOTIDE SEQUENCE</scope>
</reference>
<dbReference type="AlphaFoldDB" id="A0A0F9RVN3"/>